<keyword evidence="3" id="KW-0238">DNA-binding</keyword>
<feature type="domain" description="MADS-box" evidence="7">
    <location>
        <begin position="68"/>
        <end position="128"/>
    </location>
</feature>
<dbReference type="PROSITE" id="PS50066">
    <property type="entry name" value="MADS_BOX_2"/>
    <property type="match status" value="1"/>
</dbReference>
<evidence type="ECO:0000259" key="8">
    <source>
        <dbReference type="PROSITE" id="PS51297"/>
    </source>
</evidence>
<dbReference type="InterPro" id="IPR050142">
    <property type="entry name" value="MADS-box/MEF2_TF"/>
</dbReference>
<dbReference type="Pfam" id="PF00319">
    <property type="entry name" value="SRF-TF"/>
    <property type="match status" value="1"/>
</dbReference>
<dbReference type="GO" id="GO:0000977">
    <property type="term" value="F:RNA polymerase II transcription regulatory region sequence-specific DNA binding"/>
    <property type="evidence" value="ECO:0007669"/>
    <property type="project" value="InterPro"/>
</dbReference>
<dbReference type="InterPro" id="IPR036879">
    <property type="entry name" value="TF_MADSbox_sf"/>
</dbReference>
<dbReference type="GO" id="GO:0009908">
    <property type="term" value="P:flower development"/>
    <property type="evidence" value="ECO:0007669"/>
    <property type="project" value="UniProtKB-ARBA"/>
</dbReference>
<organism evidence="9 10">
    <name type="scientific">Ensete ventricosum</name>
    <name type="common">Abyssinian banana</name>
    <name type="synonym">Musa ensete</name>
    <dbReference type="NCBI Taxonomy" id="4639"/>
    <lineage>
        <taxon>Eukaryota</taxon>
        <taxon>Viridiplantae</taxon>
        <taxon>Streptophyta</taxon>
        <taxon>Embryophyta</taxon>
        <taxon>Tracheophyta</taxon>
        <taxon>Spermatophyta</taxon>
        <taxon>Magnoliopsida</taxon>
        <taxon>Liliopsida</taxon>
        <taxon>Zingiberales</taxon>
        <taxon>Musaceae</taxon>
        <taxon>Ensete</taxon>
    </lineage>
</organism>
<keyword evidence="2" id="KW-0805">Transcription regulation</keyword>
<evidence type="ECO:0000256" key="3">
    <source>
        <dbReference type="ARBA" id="ARBA00023125"/>
    </source>
</evidence>
<dbReference type="FunFam" id="3.40.1810.10:FF:000030">
    <property type="entry name" value="Agamous-like MADS-box protein AGL13"/>
    <property type="match status" value="1"/>
</dbReference>
<sequence length="213" mass="23890">MKGTRRSAHVTRFVLLSSPDHSIGRVATREERIRKNTVVPSRLPDRKKTPRSSVFAIFGAWVGATATMVRGKTQLKRIENATSRQVTFSKRRNGLLKKALELSVLCDAEIGLIIFSARGKLYDFASSSMQDTIERYQAHANQCNSSSAIEHENQLKPSRHEAASLFTKIEHLEASKRKMLGENLESSSIEELGELEIKLEQSLGRIRGKKASR</sequence>
<keyword evidence="6" id="KW-0472">Membrane</keyword>
<gene>
    <name evidence="9" type="ORF">OPV22_002899</name>
</gene>
<evidence type="ECO:0000256" key="5">
    <source>
        <dbReference type="ARBA" id="ARBA00023242"/>
    </source>
</evidence>
<dbReference type="InterPro" id="IPR002100">
    <property type="entry name" value="TF_MADSbox"/>
</dbReference>
<keyword evidence="5" id="KW-0539">Nucleus</keyword>
<feature type="transmembrane region" description="Helical" evidence="6">
    <location>
        <begin position="52"/>
        <end position="69"/>
    </location>
</feature>
<dbReference type="SUPFAM" id="SSF55455">
    <property type="entry name" value="SRF-like"/>
    <property type="match status" value="1"/>
</dbReference>
<evidence type="ECO:0000256" key="6">
    <source>
        <dbReference type="SAM" id="Phobius"/>
    </source>
</evidence>
<dbReference type="PRINTS" id="PR00404">
    <property type="entry name" value="MADSDOMAIN"/>
</dbReference>
<evidence type="ECO:0000256" key="2">
    <source>
        <dbReference type="ARBA" id="ARBA00023015"/>
    </source>
</evidence>
<dbReference type="EMBL" id="JAQQAF010000001">
    <property type="protein sequence ID" value="KAJ8512465.1"/>
    <property type="molecule type" value="Genomic_DNA"/>
</dbReference>
<reference evidence="9 10" key="1">
    <citation type="submission" date="2022-12" db="EMBL/GenBank/DDBJ databases">
        <title>Chromosome-scale assembly of the Ensete ventricosum genome.</title>
        <authorList>
            <person name="Dussert Y."/>
            <person name="Stocks J."/>
            <person name="Wendawek A."/>
            <person name="Woldeyes F."/>
            <person name="Nichols R.A."/>
            <person name="Borrell J.S."/>
        </authorList>
    </citation>
    <scope>NUCLEOTIDE SEQUENCE [LARGE SCALE GENOMIC DNA]</scope>
    <source>
        <strain evidence="10">cv. Maze</strain>
        <tissue evidence="9">Seeds</tissue>
    </source>
</reference>
<dbReference type="GO" id="GO:0005634">
    <property type="term" value="C:nucleus"/>
    <property type="evidence" value="ECO:0007669"/>
    <property type="project" value="UniProtKB-SubCell"/>
</dbReference>
<dbReference type="PANTHER" id="PTHR48019">
    <property type="entry name" value="SERUM RESPONSE FACTOR HOMOLOG"/>
    <property type="match status" value="1"/>
</dbReference>
<evidence type="ECO:0000256" key="1">
    <source>
        <dbReference type="ARBA" id="ARBA00004123"/>
    </source>
</evidence>
<dbReference type="GO" id="GO:0046983">
    <property type="term" value="F:protein dimerization activity"/>
    <property type="evidence" value="ECO:0007669"/>
    <property type="project" value="InterPro"/>
</dbReference>
<feature type="domain" description="K-box" evidence="8">
    <location>
        <begin position="155"/>
        <end position="213"/>
    </location>
</feature>
<comment type="subcellular location">
    <subcellularLocation>
        <location evidence="1">Nucleus</location>
    </subcellularLocation>
</comment>
<evidence type="ECO:0000313" key="9">
    <source>
        <dbReference type="EMBL" id="KAJ8512465.1"/>
    </source>
</evidence>
<dbReference type="Proteomes" id="UP001222027">
    <property type="component" value="Unassembled WGS sequence"/>
</dbReference>
<dbReference type="AlphaFoldDB" id="A0AAV8RZB1"/>
<keyword evidence="10" id="KW-1185">Reference proteome</keyword>
<dbReference type="InterPro" id="IPR033896">
    <property type="entry name" value="MEF2-like_N"/>
</dbReference>
<comment type="caution">
    <text evidence="9">The sequence shown here is derived from an EMBL/GenBank/DDBJ whole genome shotgun (WGS) entry which is preliminary data.</text>
</comment>
<dbReference type="GO" id="GO:0045944">
    <property type="term" value="P:positive regulation of transcription by RNA polymerase II"/>
    <property type="evidence" value="ECO:0007669"/>
    <property type="project" value="InterPro"/>
</dbReference>
<dbReference type="SMART" id="SM00432">
    <property type="entry name" value="MADS"/>
    <property type="match status" value="1"/>
</dbReference>
<dbReference type="GO" id="GO:0099402">
    <property type="term" value="P:plant organ development"/>
    <property type="evidence" value="ECO:0007669"/>
    <property type="project" value="UniProtKB-ARBA"/>
</dbReference>
<keyword evidence="4" id="KW-0804">Transcription</keyword>
<dbReference type="PROSITE" id="PS00350">
    <property type="entry name" value="MADS_BOX_1"/>
    <property type="match status" value="1"/>
</dbReference>
<evidence type="ECO:0000259" key="7">
    <source>
        <dbReference type="PROSITE" id="PS50066"/>
    </source>
</evidence>
<keyword evidence="6" id="KW-1133">Transmembrane helix</keyword>
<dbReference type="Pfam" id="PF01486">
    <property type="entry name" value="K-box"/>
    <property type="match status" value="1"/>
</dbReference>
<accession>A0AAV8RZB1</accession>
<name>A0AAV8RZB1_ENSVE</name>
<proteinExistence type="predicted"/>
<dbReference type="Gene3D" id="3.40.1810.10">
    <property type="entry name" value="Transcription factor, MADS-box"/>
    <property type="match status" value="1"/>
</dbReference>
<keyword evidence="6" id="KW-0812">Transmembrane</keyword>
<dbReference type="InterPro" id="IPR002487">
    <property type="entry name" value="TF_Kbox"/>
</dbReference>
<evidence type="ECO:0000313" key="10">
    <source>
        <dbReference type="Proteomes" id="UP001222027"/>
    </source>
</evidence>
<dbReference type="PROSITE" id="PS51297">
    <property type="entry name" value="K_BOX"/>
    <property type="match status" value="1"/>
</dbReference>
<dbReference type="GO" id="GO:0003700">
    <property type="term" value="F:DNA-binding transcription factor activity"/>
    <property type="evidence" value="ECO:0007669"/>
    <property type="project" value="InterPro"/>
</dbReference>
<protein>
    <recommendedName>
        <fullName evidence="11">MADS-box domain-containing protein</fullName>
    </recommendedName>
</protein>
<dbReference type="CDD" id="cd00265">
    <property type="entry name" value="MADS_MEF2_like"/>
    <property type="match status" value="1"/>
</dbReference>
<evidence type="ECO:0000256" key="4">
    <source>
        <dbReference type="ARBA" id="ARBA00023163"/>
    </source>
</evidence>
<evidence type="ECO:0008006" key="11">
    <source>
        <dbReference type="Google" id="ProtNLM"/>
    </source>
</evidence>